<gene>
    <name evidence="11" type="ORF">DUNSADRAFT_11136</name>
</gene>
<keyword evidence="3 8" id="KW-0547">Nucleotide-binding</keyword>
<evidence type="ECO:0000259" key="10">
    <source>
        <dbReference type="PROSITE" id="PS50067"/>
    </source>
</evidence>
<feature type="compositionally biased region" description="Low complexity" evidence="9">
    <location>
        <begin position="352"/>
        <end position="367"/>
    </location>
</feature>
<evidence type="ECO:0000256" key="6">
    <source>
        <dbReference type="ARBA" id="ARBA00023175"/>
    </source>
</evidence>
<evidence type="ECO:0000256" key="8">
    <source>
        <dbReference type="RuleBase" id="RU000394"/>
    </source>
</evidence>
<feature type="domain" description="Kinesin motor" evidence="10">
    <location>
        <begin position="1"/>
        <end position="169"/>
    </location>
</feature>
<dbReference type="SMART" id="SM00129">
    <property type="entry name" value="KISc"/>
    <property type="match status" value="1"/>
</dbReference>
<evidence type="ECO:0000256" key="7">
    <source>
        <dbReference type="PROSITE-ProRule" id="PRU00283"/>
    </source>
</evidence>
<dbReference type="PRINTS" id="PR00380">
    <property type="entry name" value="KINESINHEAVY"/>
</dbReference>
<dbReference type="PROSITE" id="PS50067">
    <property type="entry name" value="KINESIN_MOTOR_2"/>
    <property type="match status" value="1"/>
</dbReference>
<comment type="subcellular location">
    <subcellularLocation>
        <location evidence="1">Cytoplasm</location>
    </subcellularLocation>
</comment>
<keyword evidence="5" id="KW-0175">Coiled coil</keyword>
<feature type="region of interest" description="Disordered" evidence="9">
    <location>
        <begin position="211"/>
        <end position="370"/>
    </location>
</feature>
<evidence type="ECO:0000256" key="9">
    <source>
        <dbReference type="SAM" id="MobiDB-lite"/>
    </source>
</evidence>
<protein>
    <recommendedName>
        <fullName evidence="8">Kinesin-like protein</fullName>
    </recommendedName>
</protein>
<feature type="compositionally biased region" description="Pro residues" evidence="9">
    <location>
        <begin position="211"/>
        <end position="225"/>
    </location>
</feature>
<dbReference type="GO" id="GO:0016787">
    <property type="term" value="F:hydrolase activity"/>
    <property type="evidence" value="ECO:0007669"/>
    <property type="project" value="UniProtKB-KW"/>
</dbReference>
<dbReference type="Gene3D" id="3.40.850.10">
    <property type="entry name" value="Kinesin motor domain"/>
    <property type="match status" value="1"/>
</dbReference>
<comment type="caution">
    <text evidence="7">Lacks conserved residue(s) required for the propagation of feature annotation.</text>
</comment>
<organism evidence="11 12">
    <name type="scientific">Dunaliella salina</name>
    <name type="common">Green alga</name>
    <name type="synonym">Protococcus salinus</name>
    <dbReference type="NCBI Taxonomy" id="3046"/>
    <lineage>
        <taxon>Eukaryota</taxon>
        <taxon>Viridiplantae</taxon>
        <taxon>Chlorophyta</taxon>
        <taxon>core chlorophytes</taxon>
        <taxon>Chlorophyceae</taxon>
        <taxon>CS clade</taxon>
        <taxon>Chlamydomonadales</taxon>
        <taxon>Dunaliellaceae</taxon>
        <taxon>Dunaliella</taxon>
    </lineage>
</organism>
<evidence type="ECO:0000313" key="11">
    <source>
        <dbReference type="EMBL" id="KAF5841820.1"/>
    </source>
</evidence>
<dbReference type="InterPro" id="IPR019821">
    <property type="entry name" value="Kinesin_motor_CS"/>
</dbReference>
<feature type="compositionally biased region" description="Low complexity" evidence="9">
    <location>
        <begin position="274"/>
        <end position="307"/>
    </location>
</feature>
<dbReference type="InterPro" id="IPR001752">
    <property type="entry name" value="Kinesin_motor_dom"/>
</dbReference>
<keyword evidence="2" id="KW-0963">Cytoplasm</keyword>
<evidence type="ECO:0000256" key="1">
    <source>
        <dbReference type="ARBA" id="ARBA00004496"/>
    </source>
</evidence>
<dbReference type="Pfam" id="PF00225">
    <property type="entry name" value="Kinesin"/>
    <property type="match status" value="1"/>
</dbReference>
<feature type="compositionally biased region" description="Low complexity" evidence="9">
    <location>
        <begin position="81"/>
        <end position="93"/>
    </location>
</feature>
<keyword evidence="11" id="KW-0378">Hydrolase</keyword>
<dbReference type="PANTHER" id="PTHR47969:SF15">
    <property type="entry name" value="CHROMOSOME-ASSOCIATED KINESIN KIF4A-RELATED"/>
    <property type="match status" value="1"/>
</dbReference>
<evidence type="ECO:0000256" key="4">
    <source>
        <dbReference type="ARBA" id="ARBA00022840"/>
    </source>
</evidence>
<dbReference type="PANTHER" id="PTHR47969">
    <property type="entry name" value="CHROMOSOME-ASSOCIATED KINESIN KIF4A-RELATED"/>
    <property type="match status" value="1"/>
</dbReference>
<proteinExistence type="inferred from homology"/>
<keyword evidence="12" id="KW-1185">Reference proteome</keyword>
<feature type="region of interest" description="Disordered" evidence="9">
    <location>
        <begin position="81"/>
        <end position="118"/>
    </location>
</feature>
<sequence length="448" mass="45825">MSLPVGCVHLFRESVHVHIAPVASPSEVISSRLTLVDLAGSERSAQTGATDGTLRDESLAINKSLFTLRQVVLALSANSSQQQQQQQVPSSPNKASSVATPPGSGLGGGPSGNVSTAHVPYRDSKLTALLKNSLGGNTLTTMIACISPTNAALEENISTLEYAARAKRVTNQVTINEDPKTRVIRELRAEVAFLRSQLAALHGPDAAALAMPPPGTLASHPPTPLALPAGSPRLPGMSVPAGDGLPMSPNKAGLPPRPPLPPSQPRMLQIKGDASPASSSPSSPSRVPGAHSSPSPLAPVASPMALSRSGSAEALGSNGGPNTPSARGLLRTGSLDAVDGPPRASSMPDGGVQVASSQPQLQQQPQQRGAVAALTDLASLEQVGSGPALPEGESFTSVKAQLLRATHMDVGVLAHKLLDAVGLVQQVSNANQQLRKLPLEYGSALRGS</sequence>
<accession>A0ABQ7H4N0</accession>
<evidence type="ECO:0000256" key="2">
    <source>
        <dbReference type="ARBA" id="ARBA00022490"/>
    </source>
</evidence>
<dbReference type="Proteomes" id="UP000815325">
    <property type="component" value="Unassembled WGS sequence"/>
</dbReference>
<dbReference type="PROSITE" id="PS00411">
    <property type="entry name" value="KINESIN_MOTOR_1"/>
    <property type="match status" value="1"/>
</dbReference>
<dbReference type="InterPro" id="IPR027640">
    <property type="entry name" value="Kinesin-like_fam"/>
</dbReference>
<comment type="similarity">
    <text evidence="7 8">Belongs to the TRAFAC class myosin-kinesin ATPase superfamily. Kinesin family.</text>
</comment>
<evidence type="ECO:0000256" key="3">
    <source>
        <dbReference type="ARBA" id="ARBA00022741"/>
    </source>
</evidence>
<dbReference type="EMBL" id="MU069476">
    <property type="protein sequence ID" value="KAF5841820.1"/>
    <property type="molecule type" value="Genomic_DNA"/>
</dbReference>
<keyword evidence="4 8" id="KW-0067">ATP-binding</keyword>
<reference evidence="11" key="1">
    <citation type="submission" date="2017-08" db="EMBL/GenBank/DDBJ databases">
        <authorList>
            <person name="Polle J.E."/>
            <person name="Barry K."/>
            <person name="Cushman J."/>
            <person name="Schmutz J."/>
            <person name="Tran D."/>
            <person name="Hathwaick L.T."/>
            <person name="Yim W.C."/>
            <person name="Jenkins J."/>
            <person name="Mckie-Krisberg Z.M."/>
            <person name="Prochnik S."/>
            <person name="Lindquist E."/>
            <person name="Dockter R.B."/>
            <person name="Adam C."/>
            <person name="Molina H."/>
            <person name="Bunkerborg J."/>
            <person name="Jin E."/>
            <person name="Buchheim M."/>
            <person name="Magnuson J."/>
        </authorList>
    </citation>
    <scope>NUCLEOTIDE SEQUENCE</scope>
    <source>
        <strain evidence="11">CCAP 19/18</strain>
    </source>
</reference>
<feature type="compositionally biased region" description="Pro residues" evidence="9">
    <location>
        <begin position="255"/>
        <end position="264"/>
    </location>
</feature>
<dbReference type="InterPro" id="IPR027417">
    <property type="entry name" value="P-loop_NTPase"/>
</dbReference>
<name>A0ABQ7H4N0_DUNSA</name>
<keyword evidence="8" id="KW-0493">Microtubule</keyword>
<evidence type="ECO:0000313" key="12">
    <source>
        <dbReference type="Proteomes" id="UP000815325"/>
    </source>
</evidence>
<dbReference type="InterPro" id="IPR036961">
    <property type="entry name" value="Kinesin_motor_dom_sf"/>
</dbReference>
<dbReference type="SUPFAM" id="SSF52540">
    <property type="entry name" value="P-loop containing nucleoside triphosphate hydrolases"/>
    <property type="match status" value="1"/>
</dbReference>
<comment type="caution">
    <text evidence="11">The sequence shown here is derived from an EMBL/GenBank/DDBJ whole genome shotgun (WGS) entry which is preliminary data.</text>
</comment>
<keyword evidence="6 8" id="KW-0505">Motor protein</keyword>
<evidence type="ECO:0000256" key="5">
    <source>
        <dbReference type="ARBA" id="ARBA00023054"/>
    </source>
</evidence>